<dbReference type="Pfam" id="PF01554">
    <property type="entry name" value="MatE"/>
    <property type="match status" value="2"/>
</dbReference>
<evidence type="ECO:0000256" key="8">
    <source>
        <dbReference type="SAM" id="Phobius"/>
    </source>
</evidence>
<feature type="transmembrane region" description="Helical" evidence="8">
    <location>
        <begin position="204"/>
        <end position="224"/>
    </location>
</feature>
<evidence type="ECO:0000256" key="3">
    <source>
        <dbReference type="ARBA" id="ARBA00022475"/>
    </source>
</evidence>
<evidence type="ECO:0000256" key="6">
    <source>
        <dbReference type="ARBA" id="ARBA00023136"/>
    </source>
</evidence>
<dbReference type="PIRSF" id="PIRSF006603">
    <property type="entry name" value="DinF"/>
    <property type="match status" value="1"/>
</dbReference>
<dbReference type="GO" id="GO:0015297">
    <property type="term" value="F:antiporter activity"/>
    <property type="evidence" value="ECO:0007669"/>
    <property type="project" value="InterPro"/>
</dbReference>
<dbReference type="Proteomes" id="UP000324536">
    <property type="component" value="Chromosome"/>
</dbReference>
<feature type="transmembrane region" description="Helical" evidence="8">
    <location>
        <begin position="62"/>
        <end position="85"/>
    </location>
</feature>
<keyword evidence="6 8" id="KW-0472">Membrane</keyword>
<dbReference type="InterPro" id="IPR002528">
    <property type="entry name" value="MATE_fam"/>
</dbReference>
<protein>
    <submittedName>
        <fullName evidence="9">Multidrug transporter</fullName>
    </submittedName>
</protein>
<accession>A0A5C1YP51</accession>
<dbReference type="OrthoDB" id="9806302at2"/>
<dbReference type="GO" id="GO:0042910">
    <property type="term" value="F:xenobiotic transmembrane transporter activity"/>
    <property type="evidence" value="ECO:0007669"/>
    <property type="project" value="InterPro"/>
</dbReference>
<keyword evidence="4 8" id="KW-0812">Transmembrane</keyword>
<dbReference type="InterPro" id="IPR048279">
    <property type="entry name" value="MdtK-like"/>
</dbReference>
<feature type="compositionally biased region" description="Basic and acidic residues" evidence="7">
    <location>
        <begin position="487"/>
        <end position="505"/>
    </location>
</feature>
<keyword evidence="3" id="KW-1003">Cell membrane</keyword>
<feature type="transmembrane region" description="Helical" evidence="8">
    <location>
        <begin position="178"/>
        <end position="198"/>
    </location>
</feature>
<dbReference type="GO" id="GO:0005886">
    <property type="term" value="C:plasma membrane"/>
    <property type="evidence" value="ECO:0007669"/>
    <property type="project" value="UniProtKB-SubCell"/>
</dbReference>
<name>A0A5C1YP51_9PROT</name>
<feature type="transmembrane region" description="Helical" evidence="8">
    <location>
        <begin position="356"/>
        <end position="379"/>
    </location>
</feature>
<feature type="transmembrane region" description="Helical" evidence="8">
    <location>
        <begin position="244"/>
        <end position="266"/>
    </location>
</feature>
<evidence type="ECO:0000256" key="5">
    <source>
        <dbReference type="ARBA" id="ARBA00022989"/>
    </source>
</evidence>
<proteinExistence type="predicted"/>
<dbReference type="InterPro" id="IPR051327">
    <property type="entry name" value="MATE_MepA_subfamily"/>
</dbReference>
<feature type="transmembrane region" description="Helical" evidence="8">
    <location>
        <begin position="327"/>
        <end position="350"/>
    </location>
</feature>
<feature type="transmembrane region" description="Helical" evidence="8">
    <location>
        <begin position="422"/>
        <end position="440"/>
    </location>
</feature>
<dbReference type="PANTHER" id="PTHR43823:SF3">
    <property type="entry name" value="MULTIDRUG EXPORT PROTEIN MEPA"/>
    <property type="match status" value="1"/>
</dbReference>
<keyword evidence="5 8" id="KW-1133">Transmembrane helix</keyword>
<feature type="transmembrane region" description="Helical" evidence="8">
    <location>
        <begin position="286"/>
        <end position="306"/>
    </location>
</feature>
<organism evidence="9 10">
    <name type="scientific">Acetobacter vaccinii</name>
    <dbReference type="NCBI Taxonomy" id="2592655"/>
    <lineage>
        <taxon>Bacteria</taxon>
        <taxon>Pseudomonadati</taxon>
        <taxon>Pseudomonadota</taxon>
        <taxon>Alphaproteobacteria</taxon>
        <taxon>Acetobacterales</taxon>
        <taxon>Acetobacteraceae</taxon>
        <taxon>Acetobacter</taxon>
    </lineage>
</organism>
<feature type="region of interest" description="Disordered" evidence="7">
    <location>
        <begin position="482"/>
        <end position="505"/>
    </location>
</feature>
<dbReference type="KEGG" id="acek:FLP30_07590"/>
<dbReference type="PANTHER" id="PTHR43823">
    <property type="entry name" value="SPORULATION PROTEIN YKVU"/>
    <property type="match status" value="1"/>
</dbReference>
<feature type="transmembrane region" description="Helical" evidence="8">
    <location>
        <begin position="148"/>
        <end position="166"/>
    </location>
</feature>
<feature type="transmembrane region" description="Helical" evidence="8">
    <location>
        <begin position="106"/>
        <end position="128"/>
    </location>
</feature>
<gene>
    <name evidence="9" type="ORF">FLP30_07590</name>
</gene>
<evidence type="ECO:0000256" key="2">
    <source>
        <dbReference type="ARBA" id="ARBA00022448"/>
    </source>
</evidence>
<keyword evidence="10" id="KW-1185">Reference proteome</keyword>
<evidence type="ECO:0000256" key="4">
    <source>
        <dbReference type="ARBA" id="ARBA00022692"/>
    </source>
</evidence>
<reference evidence="9 10" key="1">
    <citation type="submission" date="2019-09" db="EMBL/GenBank/DDBJ databases">
        <title>Genome sequencing of strain KACC 21233.</title>
        <authorList>
            <person name="Heo J."/>
            <person name="Kim S.-J."/>
            <person name="Kim J.-S."/>
            <person name="Hong S.-B."/>
            <person name="Kwon S.-W."/>
        </authorList>
    </citation>
    <scope>NUCLEOTIDE SEQUENCE [LARGE SCALE GENOMIC DNA]</scope>
    <source>
        <strain evidence="9 10">KACC 21233</strain>
    </source>
</reference>
<comment type="subcellular location">
    <subcellularLocation>
        <location evidence="1">Cell inner membrane</location>
        <topology evidence="1">Multi-pass membrane protein</topology>
    </subcellularLocation>
</comment>
<keyword evidence="2" id="KW-0813">Transport</keyword>
<dbReference type="RefSeq" id="WP_149279280.1">
    <property type="nucleotide sequence ID" value="NZ_CP043506.1"/>
</dbReference>
<evidence type="ECO:0000256" key="1">
    <source>
        <dbReference type="ARBA" id="ARBA00004429"/>
    </source>
</evidence>
<sequence length="505" mass="52276">MTRPTPPCGGNRRACFTTGSIMRHVLVMTGTGTVGLMAVFAVDVLNMVYISHLNDTALTAAIGFAGGVIGLQIAVCIGLTIGIGASTARAIGAGRHEEARSIASSAVAVTLVLTLALGLLTMLCAHPILTLFGARGAALEAATTYLRLVSPALPLIYAGMASSSLMRVVGDAKGSMHITLMGAVIAAVLDPVLIFGMHEGLAGAAISTIVSRLIVALTGLRGALQHDMLALPKLARIWPDTRHVTAIALPATLTNLATPAGGVYVTRAMAGFGLSAVAGQASIERMAPLLFSLVFALTGSIGPIIGQNLGAGRHDRVQQTLEASLKLVVASVCLTWVCLALGQNLVVWIYDAHGDAAALIHLFCSWTVASYLFVGMLFVANSAFNNLGFPLYSTAFNWGRATLGTIPFVLLGARFGPAGVQLGQALGAVLFGSAAVLTAFRVTRKLKTSAAPVRQNCVPVSDVPTTSAEAAMAELDDVESASTFCPDNRDDTHAQTDHGRTQRPA</sequence>
<dbReference type="EMBL" id="CP043506">
    <property type="protein sequence ID" value="QEO17603.1"/>
    <property type="molecule type" value="Genomic_DNA"/>
</dbReference>
<feature type="transmembrane region" description="Helical" evidence="8">
    <location>
        <begin position="391"/>
        <end position="410"/>
    </location>
</feature>
<evidence type="ECO:0000313" key="9">
    <source>
        <dbReference type="EMBL" id="QEO17603.1"/>
    </source>
</evidence>
<evidence type="ECO:0000313" key="10">
    <source>
        <dbReference type="Proteomes" id="UP000324536"/>
    </source>
</evidence>
<evidence type="ECO:0000256" key="7">
    <source>
        <dbReference type="SAM" id="MobiDB-lite"/>
    </source>
</evidence>
<feature type="transmembrane region" description="Helical" evidence="8">
    <location>
        <begin position="21"/>
        <end position="42"/>
    </location>
</feature>
<dbReference type="AlphaFoldDB" id="A0A5C1YP51"/>